<dbReference type="Pfam" id="PF01791">
    <property type="entry name" value="DeoC"/>
    <property type="match status" value="1"/>
</dbReference>
<dbReference type="AlphaFoldDB" id="A0A1I0DE31"/>
<evidence type="ECO:0000256" key="5">
    <source>
        <dbReference type="ARBA" id="ARBA00048791"/>
    </source>
</evidence>
<sequence length="228" mass="25408">MDVNELTRERLANMFDHTCLKAFAREEDFRKLCEEARDNGFKMVAINSSPVRFCKEILKDTPVHVGAAISFPLGQTTIETKCFETQNAIDNGADEIDYVINVGEVKNGNYAYIEEEMRRITEICRAAGVLVKVIFENCYLEKDEIVKVAQIARRVKPDFIKTSTGFGSGGATPEDVKLMKDTVGDDVKVKAAGGIRDWETCQKMIEAGAERIGTSSSFKILEGFDAAW</sequence>
<evidence type="ECO:0000256" key="2">
    <source>
        <dbReference type="ARBA" id="ARBA00022490"/>
    </source>
</evidence>
<dbReference type="GO" id="GO:0016052">
    <property type="term" value="P:carbohydrate catabolic process"/>
    <property type="evidence" value="ECO:0007669"/>
    <property type="project" value="TreeGrafter"/>
</dbReference>
<keyword evidence="4 7" id="KW-0704">Schiff base</keyword>
<dbReference type="SUPFAM" id="SSF51569">
    <property type="entry name" value="Aldolase"/>
    <property type="match status" value="1"/>
</dbReference>
<dbReference type="RefSeq" id="WP_092361338.1">
    <property type="nucleotide sequence ID" value="NZ_CABJCG010000026.1"/>
</dbReference>
<comment type="function">
    <text evidence="6 7">Catalyzes a reversible aldol reaction between acetaldehyde and D-glyceraldehyde 3-phosphate to generate 2-deoxy-D-ribose 5-phosphate.</text>
</comment>
<feature type="active site" description="Proton donor/acceptor" evidence="7">
    <location>
        <position position="97"/>
    </location>
</feature>
<dbReference type="GO" id="GO:0005737">
    <property type="term" value="C:cytoplasm"/>
    <property type="evidence" value="ECO:0007669"/>
    <property type="project" value="UniProtKB-SubCell"/>
</dbReference>
<evidence type="ECO:0000256" key="1">
    <source>
        <dbReference type="ARBA" id="ARBA00010936"/>
    </source>
</evidence>
<dbReference type="Gene3D" id="3.20.20.70">
    <property type="entry name" value="Aldolase class I"/>
    <property type="match status" value="1"/>
</dbReference>
<comment type="pathway">
    <text evidence="7">Carbohydrate degradation; 2-deoxy-D-ribose 1-phosphate degradation; D-glyceraldehyde 3-phosphate and acetaldehyde from 2-deoxy-alpha-D-ribose 1-phosphate: step 2/2.</text>
</comment>
<dbReference type="UniPathway" id="UPA00002">
    <property type="reaction ID" value="UER00468"/>
</dbReference>
<reference evidence="9" key="1">
    <citation type="submission" date="2016-10" db="EMBL/GenBank/DDBJ databases">
        <authorList>
            <person name="Varghese N."/>
            <person name="Submissions S."/>
        </authorList>
    </citation>
    <scope>NUCLEOTIDE SEQUENCE [LARGE SCALE GENOMIC DNA]</scope>
    <source>
        <strain evidence="9">NLAE-zl-G277</strain>
    </source>
</reference>
<dbReference type="GeneID" id="93276278"/>
<evidence type="ECO:0000313" key="8">
    <source>
        <dbReference type="EMBL" id="SET29990.1"/>
    </source>
</evidence>
<name>A0A1I0DE31_9FIRM</name>
<dbReference type="NCBIfam" id="TIGR00126">
    <property type="entry name" value="deoC"/>
    <property type="match status" value="1"/>
</dbReference>
<evidence type="ECO:0000256" key="4">
    <source>
        <dbReference type="ARBA" id="ARBA00023270"/>
    </source>
</evidence>
<comment type="catalytic activity">
    <reaction evidence="5 7">
        <text>2-deoxy-D-ribose 5-phosphate = D-glyceraldehyde 3-phosphate + acetaldehyde</text>
        <dbReference type="Rhea" id="RHEA:12821"/>
        <dbReference type="ChEBI" id="CHEBI:15343"/>
        <dbReference type="ChEBI" id="CHEBI:59776"/>
        <dbReference type="ChEBI" id="CHEBI:62877"/>
        <dbReference type="EC" id="4.1.2.4"/>
    </reaction>
</comment>
<dbReference type="InterPro" id="IPR013785">
    <property type="entry name" value="Aldolase_TIM"/>
</dbReference>
<keyword evidence="9" id="KW-1185">Reference proteome</keyword>
<dbReference type="CDD" id="cd00959">
    <property type="entry name" value="DeoC"/>
    <property type="match status" value="1"/>
</dbReference>
<dbReference type="GO" id="GO:0006018">
    <property type="term" value="P:2-deoxyribose 1-phosphate catabolic process"/>
    <property type="evidence" value="ECO:0007669"/>
    <property type="project" value="UniProtKB-UniRule"/>
</dbReference>
<proteinExistence type="inferred from homology"/>
<dbReference type="PIRSF" id="PIRSF001357">
    <property type="entry name" value="DeoC"/>
    <property type="match status" value="1"/>
</dbReference>
<protein>
    <recommendedName>
        <fullName evidence="7">Deoxyribose-phosphate aldolase</fullName>
        <shortName evidence="7">DERA</shortName>
        <ecNumber evidence="7">4.1.2.4</ecNumber>
    </recommendedName>
    <alternativeName>
        <fullName evidence="7">2-deoxy-D-ribose 5-phosphate aldolase</fullName>
    </alternativeName>
    <alternativeName>
        <fullName evidence="7">Phosphodeoxyriboaldolase</fullName>
        <shortName evidence="7">Deoxyriboaldolase</shortName>
    </alternativeName>
</protein>
<evidence type="ECO:0000256" key="3">
    <source>
        <dbReference type="ARBA" id="ARBA00023239"/>
    </source>
</evidence>
<dbReference type="GO" id="GO:0004139">
    <property type="term" value="F:deoxyribose-phosphate aldolase activity"/>
    <property type="evidence" value="ECO:0007669"/>
    <property type="project" value="UniProtKB-UniRule"/>
</dbReference>
<comment type="similarity">
    <text evidence="1 7">Belongs to the DeoC/FbaB aldolase family. DeoC type 1 subfamily.</text>
</comment>
<dbReference type="InterPro" id="IPR002915">
    <property type="entry name" value="DeoC/FbaB/LacD_aldolase"/>
</dbReference>
<evidence type="ECO:0000313" key="9">
    <source>
        <dbReference type="Proteomes" id="UP000198508"/>
    </source>
</evidence>
<dbReference type="GO" id="GO:0009264">
    <property type="term" value="P:deoxyribonucleotide catabolic process"/>
    <property type="evidence" value="ECO:0007669"/>
    <property type="project" value="UniProtKB-UniRule"/>
</dbReference>
<feature type="active site" description="Proton donor/acceptor" evidence="7">
    <location>
        <position position="190"/>
    </location>
</feature>
<evidence type="ECO:0000256" key="7">
    <source>
        <dbReference type="HAMAP-Rule" id="MF_00114"/>
    </source>
</evidence>
<dbReference type="FunFam" id="3.20.20.70:FF:000044">
    <property type="entry name" value="Deoxyribose-phosphate aldolase"/>
    <property type="match status" value="1"/>
</dbReference>
<dbReference type="PANTHER" id="PTHR10889:SF1">
    <property type="entry name" value="DEOXYRIBOSE-PHOSPHATE ALDOLASE"/>
    <property type="match status" value="1"/>
</dbReference>
<keyword evidence="2 7" id="KW-0963">Cytoplasm</keyword>
<keyword evidence="3 7" id="KW-0456">Lyase</keyword>
<gene>
    <name evidence="7" type="primary">deoC</name>
    <name evidence="8" type="ORF">SAMN05216313_104115</name>
</gene>
<dbReference type="STRING" id="460384.SAMN05216313_104115"/>
<evidence type="ECO:0000256" key="6">
    <source>
        <dbReference type="ARBA" id="ARBA00056337"/>
    </source>
</evidence>
<dbReference type="InterPro" id="IPR011343">
    <property type="entry name" value="DeoC"/>
</dbReference>
<organism evidence="8 9">
    <name type="scientific">Enterocloster lavalensis</name>
    <dbReference type="NCBI Taxonomy" id="460384"/>
    <lineage>
        <taxon>Bacteria</taxon>
        <taxon>Bacillati</taxon>
        <taxon>Bacillota</taxon>
        <taxon>Clostridia</taxon>
        <taxon>Lachnospirales</taxon>
        <taxon>Lachnospiraceae</taxon>
        <taxon>Enterocloster</taxon>
    </lineage>
</organism>
<accession>A0A1I0DE31</accession>
<dbReference type="Proteomes" id="UP000198508">
    <property type="component" value="Unassembled WGS sequence"/>
</dbReference>
<dbReference type="PANTHER" id="PTHR10889">
    <property type="entry name" value="DEOXYRIBOSE-PHOSPHATE ALDOLASE"/>
    <property type="match status" value="1"/>
</dbReference>
<comment type="subcellular location">
    <subcellularLocation>
        <location evidence="7">Cytoplasm</location>
    </subcellularLocation>
</comment>
<dbReference type="SMART" id="SM01133">
    <property type="entry name" value="DeoC"/>
    <property type="match status" value="1"/>
</dbReference>
<dbReference type="HAMAP" id="MF_00114">
    <property type="entry name" value="DeoC_type1"/>
    <property type="match status" value="1"/>
</dbReference>
<feature type="active site" description="Schiff-base intermediate with acetaldehyde" evidence="7">
    <location>
        <position position="161"/>
    </location>
</feature>
<dbReference type="EMBL" id="FOIM01000004">
    <property type="protein sequence ID" value="SET29990.1"/>
    <property type="molecule type" value="Genomic_DNA"/>
</dbReference>
<dbReference type="EC" id="4.1.2.4" evidence="7"/>
<dbReference type="InterPro" id="IPR028581">
    <property type="entry name" value="DeoC_typeI"/>
</dbReference>